<evidence type="ECO:0000256" key="2">
    <source>
        <dbReference type="ARBA" id="ARBA00023082"/>
    </source>
</evidence>
<keyword evidence="2" id="KW-0731">Sigma factor</keyword>
<organism evidence="6 7">
    <name type="scientific">Stutzerimonas xanthomarina</name>
    <dbReference type="NCBI Taxonomy" id="271420"/>
    <lineage>
        <taxon>Bacteria</taxon>
        <taxon>Pseudomonadati</taxon>
        <taxon>Pseudomonadota</taxon>
        <taxon>Gammaproteobacteria</taxon>
        <taxon>Pseudomonadales</taxon>
        <taxon>Pseudomonadaceae</taxon>
        <taxon>Stutzerimonas</taxon>
    </lineage>
</organism>
<sequence length="515" mass="56918">MPHAAKQPDQNARTDSPAKQVGFQLPEQLPAMPVLNGPKALLTAAQEQSLGYRIIQGQLDLLGALAVDTKIVEELVDDIWGALGEKDNVEKAVALVFHQGEWLRAGSIPRDEFAALARLKLNSIRSLISELRAFSTEGLEETLFTAAVRDDLRARLGQILPYDFILNRAADKFRVKCKGLSTQCRELVKFISDEVRIPRAQVEGIVCGNWTSPKLIPALLMSGGYELKLYPPAELKRLRLGITERQGEILRMASSGEAPAGQLLAAWAVFARFGRDIEACVETFVKANMRLVESYVNQYRFSDVEIVRSAASMGLVRAVYRFAPEMGFKFSNIAVSWIRVSILRDLNEQEMIRLPEGSHQSIQKLKAALKDNPSASHEALVAATGLSSNDIENLMYLIGIGKPVSLDSSFQEDGATETDGMHEMIADPNVTFESQVVEDNTACYLSEVLNGLLDARELLVVTHRFGLGGVDEKTLGDVAVMMGLSKERVRQIQCQALAKLRESEFGDSLQELWEE</sequence>
<dbReference type="InterPro" id="IPR000943">
    <property type="entry name" value="RNA_pol_sigma70"/>
</dbReference>
<dbReference type="PANTHER" id="PTHR30603">
    <property type="entry name" value="RNA POLYMERASE SIGMA FACTOR RPO"/>
    <property type="match status" value="1"/>
</dbReference>
<dbReference type="Pfam" id="PF04545">
    <property type="entry name" value="Sigma70_r4"/>
    <property type="match status" value="1"/>
</dbReference>
<dbReference type="NCBIfam" id="TIGR02937">
    <property type="entry name" value="sigma70-ECF"/>
    <property type="match status" value="1"/>
</dbReference>
<gene>
    <name evidence="6" type="ORF">EGJ28_21190</name>
</gene>
<dbReference type="PROSITE" id="PS00716">
    <property type="entry name" value="SIGMA70_2"/>
    <property type="match status" value="1"/>
</dbReference>
<feature type="domain" description="RNA polymerase sigma-70" evidence="5">
    <location>
        <begin position="474"/>
        <end position="500"/>
    </location>
</feature>
<comment type="caution">
    <text evidence="6">The sequence shown here is derived from an EMBL/GenBank/DDBJ whole genome shotgun (WGS) entry which is preliminary data.</text>
</comment>
<dbReference type="InterPro" id="IPR013324">
    <property type="entry name" value="RNA_pol_sigma_r3/r4-like"/>
</dbReference>
<keyword evidence="3" id="KW-0238">DNA-binding</keyword>
<accession>A0A427DPL0</accession>
<dbReference type="InterPro" id="IPR014284">
    <property type="entry name" value="RNA_pol_sigma-70_dom"/>
</dbReference>
<dbReference type="SUPFAM" id="SSF88946">
    <property type="entry name" value="Sigma2 domain of RNA polymerase sigma factors"/>
    <property type="match status" value="1"/>
</dbReference>
<evidence type="ECO:0000256" key="1">
    <source>
        <dbReference type="ARBA" id="ARBA00023015"/>
    </source>
</evidence>
<dbReference type="Gene3D" id="1.20.140.160">
    <property type="match status" value="1"/>
</dbReference>
<dbReference type="Proteomes" id="UP000276506">
    <property type="component" value="Unassembled WGS sequence"/>
</dbReference>
<dbReference type="Gene3D" id="1.10.601.10">
    <property type="entry name" value="RNA Polymerase Primary Sigma Factor"/>
    <property type="match status" value="1"/>
</dbReference>
<dbReference type="SUPFAM" id="SSF88659">
    <property type="entry name" value="Sigma3 and sigma4 domains of RNA polymerase sigma factors"/>
    <property type="match status" value="1"/>
</dbReference>
<evidence type="ECO:0000256" key="3">
    <source>
        <dbReference type="ARBA" id="ARBA00023125"/>
    </source>
</evidence>
<dbReference type="GO" id="GO:0003677">
    <property type="term" value="F:DNA binding"/>
    <property type="evidence" value="ECO:0007669"/>
    <property type="project" value="UniProtKB-KW"/>
</dbReference>
<reference evidence="6 7" key="1">
    <citation type="submission" date="2018-10" db="EMBL/GenBank/DDBJ databases">
        <title>Transmission dynamics of multidrug resistant bacteria on intensive care unit surfaces.</title>
        <authorList>
            <person name="D'Souza A.W."/>
            <person name="Potter R.F."/>
            <person name="Wallace M."/>
            <person name="Shupe A."/>
            <person name="Patel S."/>
            <person name="Sun S."/>
            <person name="Gul D."/>
            <person name="Kwon J.H."/>
            <person name="Andleeb S."/>
            <person name="Burnham C.-A.D."/>
            <person name="Dantas G."/>
        </authorList>
    </citation>
    <scope>NUCLEOTIDE SEQUENCE [LARGE SCALE GENOMIC DNA]</scope>
    <source>
        <strain evidence="6 7">PX_177</strain>
    </source>
</reference>
<protein>
    <submittedName>
        <fullName evidence="6">Sigma-70 family RNA polymerase sigma factor</fullName>
    </submittedName>
</protein>
<dbReference type="InterPro" id="IPR050239">
    <property type="entry name" value="Sigma-70_RNA_pol_init_factors"/>
</dbReference>
<evidence type="ECO:0000313" key="6">
    <source>
        <dbReference type="EMBL" id="RRV05456.1"/>
    </source>
</evidence>
<evidence type="ECO:0000259" key="5">
    <source>
        <dbReference type="PROSITE" id="PS00716"/>
    </source>
</evidence>
<dbReference type="InterPro" id="IPR013325">
    <property type="entry name" value="RNA_pol_sigma_r2"/>
</dbReference>
<proteinExistence type="predicted"/>
<dbReference type="RefSeq" id="WP_125940313.1">
    <property type="nucleotide sequence ID" value="NZ_RHQL01000018.1"/>
</dbReference>
<dbReference type="AlphaFoldDB" id="A0A427DPL0"/>
<dbReference type="PANTHER" id="PTHR30603:SF47">
    <property type="entry name" value="RNA POLYMERASE SIGMA FACTOR SIGD, CHLOROPLASTIC"/>
    <property type="match status" value="1"/>
</dbReference>
<dbReference type="InterPro" id="IPR007630">
    <property type="entry name" value="RNA_pol_sigma70_r4"/>
</dbReference>
<name>A0A427DPL0_9GAMM</name>
<dbReference type="CDD" id="cd06171">
    <property type="entry name" value="Sigma70_r4"/>
    <property type="match status" value="1"/>
</dbReference>
<dbReference type="GO" id="GO:0016987">
    <property type="term" value="F:sigma factor activity"/>
    <property type="evidence" value="ECO:0007669"/>
    <property type="project" value="UniProtKB-KW"/>
</dbReference>
<dbReference type="GO" id="GO:0006352">
    <property type="term" value="P:DNA-templated transcription initiation"/>
    <property type="evidence" value="ECO:0007669"/>
    <property type="project" value="InterPro"/>
</dbReference>
<dbReference type="EMBL" id="RHQL01000018">
    <property type="protein sequence ID" value="RRV05456.1"/>
    <property type="molecule type" value="Genomic_DNA"/>
</dbReference>
<evidence type="ECO:0000256" key="4">
    <source>
        <dbReference type="ARBA" id="ARBA00023163"/>
    </source>
</evidence>
<dbReference type="PRINTS" id="PR00046">
    <property type="entry name" value="SIGMA70FCT"/>
</dbReference>
<keyword evidence="1" id="KW-0805">Transcription regulation</keyword>
<evidence type="ECO:0000313" key="7">
    <source>
        <dbReference type="Proteomes" id="UP000276506"/>
    </source>
</evidence>
<keyword evidence="4" id="KW-0804">Transcription</keyword>